<dbReference type="Gene3D" id="1.20.5.5270">
    <property type="match status" value="1"/>
</dbReference>
<feature type="binding site" evidence="9 12">
    <location>
        <begin position="375"/>
        <end position="382"/>
    </location>
    <ligand>
        <name>ATP</name>
        <dbReference type="ChEBI" id="CHEBI:30616"/>
    </ligand>
</feature>
<evidence type="ECO:0000256" key="11">
    <source>
        <dbReference type="PIRSR" id="PIRSR001174-1"/>
    </source>
</evidence>
<dbReference type="EMBL" id="QWDD01000003">
    <property type="protein sequence ID" value="RNJ48109.1"/>
    <property type="molecule type" value="Genomic_DNA"/>
</dbReference>
<evidence type="ECO:0000256" key="6">
    <source>
        <dbReference type="ARBA" id="ARBA00022825"/>
    </source>
</evidence>
<dbReference type="Pfam" id="PF00004">
    <property type="entry name" value="AAA"/>
    <property type="match status" value="1"/>
</dbReference>
<evidence type="ECO:0000256" key="3">
    <source>
        <dbReference type="ARBA" id="ARBA00022670"/>
    </source>
</evidence>
<evidence type="ECO:0000259" key="16">
    <source>
        <dbReference type="PROSITE" id="PS51787"/>
    </source>
</evidence>
<evidence type="ECO:0000256" key="9">
    <source>
        <dbReference type="HAMAP-Rule" id="MF_01973"/>
    </source>
</evidence>
<feature type="domain" description="Lon N-terminal" evidence="16">
    <location>
        <begin position="29"/>
        <end position="222"/>
    </location>
</feature>
<dbReference type="InterPro" id="IPR020568">
    <property type="entry name" value="Ribosomal_Su5_D2-typ_SF"/>
</dbReference>
<dbReference type="PIRSF" id="PIRSF001174">
    <property type="entry name" value="Lon_proteas"/>
    <property type="match status" value="1"/>
</dbReference>
<dbReference type="Pfam" id="PF02190">
    <property type="entry name" value="LON_substr_bdg"/>
    <property type="match status" value="1"/>
</dbReference>
<dbReference type="InterPro" id="IPR003959">
    <property type="entry name" value="ATPase_AAA_core"/>
</dbReference>
<proteinExistence type="evidence at transcript level"/>
<dbReference type="GO" id="GO:0004252">
    <property type="term" value="F:serine-type endopeptidase activity"/>
    <property type="evidence" value="ECO:0007669"/>
    <property type="project" value="UniProtKB-UniRule"/>
</dbReference>
<dbReference type="GO" id="GO:0043565">
    <property type="term" value="F:sequence-specific DNA binding"/>
    <property type="evidence" value="ECO:0007669"/>
    <property type="project" value="UniProtKB-UniRule"/>
</dbReference>
<dbReference type="InterPro" id="IPR054594">
    <property type="entry name" value="Lon_lid"/>
</dbReference>
<evidence type="ECO:0000313" key="18">
    <source>
        <dbReference type="Proteomes" id="UP000268623"/>
    </source>
</evidence>
<dbReference type="EC" id="3.4.21.53" evidence="9 10"/>
<dbReference type="Gene3D" id="3.40.50.300">
    <property type="entry name" value="P-loop containing nucleotide triphosphate hydrolases"/>
    <property type="match status" value="1"/>
</dbReference>
<dbReference type="GO" id="GO:0034605">
    <property type="term" value="P:cellular response to heat"/>
    <property type="evidence" value="ECO:0007669"/>
    <property type="project" value="UniProtKB-UniRule"/>
</dbReference>
<dbReference type="InterPro" id="IPR014721">
    <property type="entry name" value="Ribsml_uS5_D2-typ_fold_subgr"/>
</dbReference>
<keyword evidence="8 9" id="KW-0346">Stress response</keyword>
<evidence type="ECO:0000256" key="1">
    <source>
        <dbReference type="ARBA" id="ARBA00004496"/>
    </source>
</evidence>
<name>A0A3M9XJ18_9HYPH</name>
<dbReference type="InterPro" id="IPR008269">
    <property type="entry name" value="Lon_proteolytic"/>
</dbReference>
<dbReference type="SUPFAM" id="SSF54211">
    <property type="entry name" value="Ribosomal protein S5 domain 2-like"/>
    <property type="match status" value="1"/>
</dbReference>
<dbReference type="PROSITE" id="PS01046">
    <property type="entry name" value="LON_SER"/>
    <property type="match status" value="1"/>
</dbReference>
<dbReference type="Gene3D" id="2.30.130.40">
    <property type="entry name" value="LON domain-like"/>
    <property type="match status" value="1"/>
</dbReference>
<dbReference type="SMART" id="SM00382">
    <property type="entry name" value="AAA"/>
    <property type="match status" value="1"/>
</dbReference>
<evidence type="ECO:0000256" key="13">
    <source>
        <dbReference type="PROSITE-ProRule" id="PRU01122"/>
    </source>
</evidence>
<dbReference type="Proteomes" id="UP000268623">
    <property type="component" value="Unassembled WGS sequence"/>
</dbReference>
<feature type="domain" description="Lon proteolytic" evidence="15">
    <location>
        <begin position="611"/>
        <end position="792"/>
    </location>
</feature>
<dbReference type="OrthoDB" id="9803599at2"/>
<dbReference type="SUPFAM" id="SSF88697">
    <property type="entry name" value="PUA domain-like"/>
    <property type="match status" value="1"/>
</dbReference>
<dbReference type="InterPro" id="IPR008268">
    <property type="entry name" value="Peptidase_S16_AS"/>
</dbReference>
<dbReference type="Pfam" id="PF22667">
    <property type="entry name" value="Lon_lid"/>
    <property type="match status" value="1"/>
</dbReference>
<gene>
    <name evidence="9 17" type="primary">lon</name>
    <name evidence="17" type="ORF">D1O30_19985</name>
</gene>
<dbReference type="InterPro" id="IPR015947">
    <property type="entry name" value="PUA-like_sf"/>
</dbReference>
<dbReference type="SMART" id="SM00464">
    <property type="entry name" value="LON"/>
    <property type="match status" value="1"/>
</dbReference>
<reference evidence="17 18" key="1">
    <citation type="submission" date="2018-08" db="EMBL/GenBank/DDBJ databases">
        <title>Genome sequence of Methylocystis hirsuta CSC1, a methanotroph able to accumulate PHAs.</title>
        <authorList>
            <person name="Bordel S."/>
            <person name="Rodriguez E."/>
            <person name="Gancedo J."/>
            <person name="Munoz R."/>
        </authorList>
    </citation>
    <scope>NUCLEOTIDE SEQUENCE [LARGE SCALE GENOMIC DNA]</scope>
    <source>
        <strain evidence="17 18">CSC1</strain>
    </source>
</reference>
<dbReference type="InterPro" id="IPR027417">
    <property type="entry name" value="P-loop_NTPase"/>
</dbReference>
<dbReference type="NCBIfam" id="TIGR00763">
    <property type="entry name" value="lon"/>
    <property type="match status" value="1"/>
</dbReference>
<dbReference type="InterPro" id="IPR046336">
    <property type="entry name" value="Lon_prtase_N_sf"/>
</dbReference>
<dbReference type="Pfam" id="PF05362">
    <property type="entry name" value="Lon_C"/>
    <property type="match status" value="1"/>
</dbReference>
<keyword evidence="2 9" id="KW-0963">Cytoplasm</keyword>
<sequence>MAEADFPGATSESAAQTAAPVPALPPDAIIIIPLRSAVLFPGHMAPITVGRERSVAAAQQAVRDQRQIGLLMQRNSEVAEPTPIDMHRVGAIANIVRYITGPDGAHHLVCQGDQRFQIIEFLTGWPFLVARVSRIPEPDAHSPEIEARFLHLKAQTTEALQLLPQAPEELQAAIQSVTSPAELADLAAAYMNFKPEEKQEILETIDVAARIEKVSRILAHHIEVLRLSQEIGRQTKTALDERQREVLLREQMAAIQRQLGEGEAGKAEEIAELSEMIVKANMPKEVEEQARKELRRLQRMPEAAAEYGMARTYLDRMIELPWGLSEETPIDIADARRILDQDHYGLEKIKRRIIEYLAIRKLAPHGNAPILCFVGPPGVGKTSLGQSIARAMNRRFVRVSLGGVHDEAEIRGHRRTYIGALPGNIIQAIRKAGARNCVMMLDEIDKLGAGIHGDPGAALLEVLDPEQNNTFHDNYLGVPFDLSRVVFITTANVLDTIPGPLRDRMEIISLAGYTVDEKFHIARRYLVSRQLEANGVQPGQIEIADEALREIIKRYTREAGVRNLEREIGKTIRYAAVRIAEGQSGPVHITCEHLAAILGPPQFESELAMRTSVPGVATGLAWTPVGGDILFIEATRIPGSGKLILTGQLGEVMRESAQAALSIVKNRAGLFGIESGGFEKTDIHIHVPAGAIPKDGPSAGVAMFLALVSLMTERSVREDTAMTGEISLRGLVLPVGGIKEKVVAAHGAGIKRVMLPARNRKDFEDIPEEARKQLEFVWLERVDEAVSAALAPALGTHDGSSGKVAPHLADALRKQETNG</sequence>
<keyword evidence="4 9" id="KW-0547">Nucleotide-binding</keyword>
<dbReference type="AlphaFoldDB" id="A0A3M9XJ18"/>
<dbReference type="InterPro" id="IPR027065">
    <property type="entry name" value="Lon_Prtase"/>
</dbReference>
<dbReference type="PROSITE" id="PS51786">
    <property type="entry name" value="LON_PROTEOLYTIC"/>
    <property type="match status" value="1"/>
</dbReference>
<comment type="caution">
    <text evidence="17">The sequence shown here is derived from an EMBL/GenBank/DDBJ whole genome shotgun (WGS) entry which is preliminary data.</text>
</comment>
<keyword evidence="6 9" id="KW-0720">Serine protease</keyword>
<keyword evidence="7 9" id="KW-0067">ATP-binding</keyword>
<comment type="subcellular location">
    <subcellularLocation>
        <location evidence="1 9 10">Cytoplasm</location>
    </subcellularLocation>
</comment>
<dbReference type="Gene3D" id="1.10.8.60">
    <property type="match status" value="1"/>
</dbReference>
<comment type="similarity">
    <text evidence="9 10 13 14">Belongs to the peptidase S16 family.</text>
</comment>
<evidence type="ECO:0000256" key="4">
    <source>
        <dbReference type="ARBA" id="ARBA00022741"/>
    </source>
</evidence>
<keyword evidence="3 9" id="KW-0645">Protease</keyword>
<organism evidence="17 18">
    <name type="scientific">Methylocystis hirsuta</name>
    <dbReference type="NCBI Taxonomy" id="369798"/>
    <lineage>
        <taxon>Bacteria</taxon>
        <taxon>Pseudomonadati</taxon>
        <taxon>Pseudomonadota</taxon>
        <taxon>Alphaproteobacteria</taxon>
        <taxon>Hyphomicrobiales</taxon>
        <taxon>Methylocystaceae</taxon>
        <taxon>Methylocystis</taxon>
    </lineage>
</organism>
<dbReference type="GO" id="GO:0005737">
    <property type="term" value="C:cytoplasm"/>
    <property type="evidence" value="ECO:0007669"/>
    <property type="project" value="UniProtKB-SubCell"/>
</dbReference>
<dbReference type="GO" id="GO:0016887">
    <property type="term" value="F:ATP hydrolysis activity"/>
    <property type="evidence" value="ECO:0007669"/>
    <property type="project" value="UniProtKB-UniRule"/>
</dbReference>
<dbReference type="FunFam" id="3.40.50.300:FF:000382">
    <property type="entry name" value="Lon protease homolog 2, peroxisomal"/>
    <property type="match status" value="1"/>
</dbReference>
<dbReference type="PANTHER" id="PTHR10046">
    <property type="entry name" value="ATP DEPENDENT LON PROTEASE FAMILY MEMBER"/>
    <property type="match status" value="1"/>
</dbReference>
<dbReference type="Gene3D" id="1.20.58.1480">
    <property type="match status" value="1"/>
</dbReference>
<feature type="active site" evidence="9 11">
    <location>
        <position position="698"/>
    </location>
</feature>
<accession>A0A3M9XJ18</accession>
<dbReference type="InterPro" id="IPR003593">
    <property type="entry name" value="AAA+_ATPase"/>
</dbReference>
<evidence type="ECO:0000256" key="2">
    <source>
        <dbReference type="ARBA" id="ARBA00022490"/>
    </source>
</evidence>
<dbReference type="GO" id="GO:0006515">
    <property type="term" value="P:protein quality control for misfolded or incompletely synthesized proteins"/>
    <property type="evidence" value="ECO:0007669"/>
    <property type="project" value="UniProtKB-UniRule"/>
</dbReference>
<dbReference type="InterPro" id="IPR003111">
    <property type="entry name" value="Lon_prtase_N"/>
</dbReference>
<dbReference type="SUPFAM" id="SSF52540">
    <property type="entry name" value="P-loop containing nucleoside triphosphate hydrolases"/>
    <property type="match status" value="1"/>
</dbReference>
<feature type="active site" evidence="9 11">
    <location>
        <position position="741"/>
    </location>
</feature>
<comment type="function">
    <text evidence="9">ATP-dependent serine protease that mediates the selective degradation of mutant and abnormal proteins as well as certain short-lived regulatory proteins. Required for cellular homeostasis and for survival from DNA damage and developmental changes induced by stress. Degrades polypeptides processively to yield small peptide fragments that are 5 to 10 amino acids long. Binds to DNA in a double-stranded, site-specific manner.</text>
</comment>
<evidence type="ECO:0000256" key="5">
    <source>
        <dbReference type="ARBA" id="ARBA00022801"/>
    </source>
</evidence>
<evidence type="ECO:0000256" key="8">
    <source>
        <dbReference type="ARBA" id="ARBA00023016"/>
    </source>
</evidence>
<keyword evidence="5 9" id="KW-0378">Hydrolase</keyword>
<dbReference type="GO" id="GO:0005524">
    <property type="term" value="F:ATP binding"/>
    <property type="evidence" value="ECO:0007669"/>
    <property type="project" value="UniProtKB-UniRule"/>
</dbReference>
<dbReference type="InterPro" id="IPR027543">
    <property type="entry name" value="Lon_bac"/>
</dbReference>
<evidence type="ECO:0000256" key="12">
    <source>
        <dbReference type="PIRSR" id="PIRSR001174-2"/>
    </source>
</evidence>
<dbReference type="HAMAP" id="MF_01973">
    <property type="entry name" value="lon_bact"/>
    <property type="match status" value="1"/>
</dbReference>
<dbReference type="PROSITE" id="PS51787">
    <property type="entry name" value="LON_N"/>
    <property type="match status" value="1"/>
</dbReference>
<evidence type="ECO:0000256" key="10">
    <source>
        <dbReference type="PIRNR" id="PIRNR001174"/>
    </source>
</evidence>
<comment type="catalytic activity">
    <reaction evidence="9 10 13">
        <text>Hydrolysis of proteins in presence of ATP.</text>
        <dbReference type="EC" id="3.4.21.53"/>
    </reaction>
</comment>
<keyword evidence="18" id="KW-1185">Reference proteome</keyword>
<protein>
    <recommendedName>
        <fullName evidence="9 10">Lon protease</fullName>
        <ecNumber evidence="9 10">3.4.21.53</ecNumber>
    </recommendedName>
    <alternativeName>
        <fullName evidence="9">ATP-dependent protease La</fullName>
    </alternativeName>
</protein>
<evidence type="ECO:0000313" key="17">
    <source>
        <dbReference type="EMBL" id="RNJ48109.1"/>
    </source>
</evidence>
<dbReference type="Gene3D" id="3.30.230.10">
    <property type="match status" value="1"/>
</dbReference>
<comment type="subunit">
    <text evidence="9 10">Homohexamer. Organized in a ring with a central cavity.</text>
</comment>
<comment type="induction">
    <text evidence="9">By heat shock.</text>
</comment>
<dbReference type="InterPro" id="IPR004815">
    <property type="entry name" value="Lon_bac/euk-typ"/>
</dbReference>
<dbReference type="PRINTS" id="PR00830">
    <property type="entry name" value="ENDOLAPTASE"/>
</dbReference>
<dbReference type="GO" id="GO:0004176">
    <property type="term" value="F:ATP-dependent peptidase activity"/>
    <property type="evidence" value="ECO:0007669"/>
    <property type="project" value="UniProtKB-UniRule"/>
</dbReference>
<evidence type="ECO:0000256" key="14">
    <source>
        <dbReference type="RuleBase" id="RU000591"/>
    </source>
</evidence>
<dbReference type="CDD" id="cd19500">
    <property type="entry name" value="RecA-like_Lon"/>
    <property type="match status" value="1"/>
</dbReference>
<evidence type="ECO:0000259" key="15">
    <source>
        <dbReference type="PROSITE" id="PS51786"/>
    </source>
</evidence>
<evidence type="ECO:0000256" key="7">
    <source>
        <dbReference type="ARBA" id="ARBA00022840"/>
    </source>
</evidence>